<dbReference type="GO" id="GO:0061630">
    <property type="term" value="F:ubiquitin protein ligase activity"/>
    <property type="evidence" value="ECO:0007669"/>
    <property type="project" value="TreeGrafter"/>
</dbReference>
<protein>
    <recommendedName>
        <fullName evidence="4">6-bladed beta-propeller</fullName>
    </recommendedName>
</protein>
<dbReference type="InterPro" id="IPR050952">
    <property type="entry name" value="TRIM-NHL_E3_ligases"/>
</dbReference>
<dbReference type="PANTHER" id="PTHR24104:SF25">
    <property type="entry name" value="PROTEIN LIN-41"/>
    <property type="match status" value="1"/>
</dbReference>
<sequence>MRYVFLLLCSLFFAHGSLAQTPDQEWTLNDTFYITSIDIDSEGRIYASDIEAHQIHIFGDDGSHIRSVGSEGQGPGEFMMPLCAELSPNEEQFVVRDWQNRVSFFTREGDYESSFVMTGHIPSEDLAFQNDSLLVMGSFGAQTLENGKTMHFYTTGGENLKSFFPLNERMIELNISTWADASFVIAPNDQIYALQPGQYSFSIFSSEGELEREVSVSPFPEHVNLPDEPQPDGQDQDELQEWIDTYDTPRSLYMVDSGVLAVTIQEGDVPAEESTMIDLIEADTGELLGSLRLPGFIVDADYEEELLYAAESNAGEASTTLRAYGLDDLLEAAE</sequence>
<evidence type="ECO:0008006" key="4">
    <source>
        <dbReference type="Google" id="ProtNLM"/>
    </source>
</evidence>
<dbReference type="Pfam" id="PF17170">
    <property type="entry name" value="DUF5128"/>
    <property type="match status" value="1"/>
</dbReference>
<dbReference type="GO" id="GO:0008270">
    <property type="term" value="F:zinc ion binding"/>
    <property type="evidence" value="ECO:0007669"/>
    <property type="project" value="UniProtKB-KW"/>
</dbReference>
<dbReference type="SUPFAM" id="SSF101898">
    <property type="entry name" value="NHL repeat"/>
    <property type="match status" value="1"/>
</dbReference>
<keyword evidence="1" id="KW-0732">Signal</keyword>
<dbReference type="EMBL" id="PDEP01000002">
    <property type="protein sequence ID" value="PEN08873.1"/>
    <property type="molecule type" value="Genomic_DNA"/>
</dbReference>
<evidence type="ECO:0000313" key="2">
    <source>
        <dbReference type="EMBL" id="PEN08873.1"/>
    </source>
</evidence>
<evidence type="ECO:0000256" key="1">
    <source>
        <dbReference type="SAM" id="SignalP"/>
    </source>
</evidence>
<organism evidence="2 3">
    <name type="scientific">Longimonas halophila</name>
    <dbReference type="NCBI Taxonomy" id="1469170"/>
    <lineage>
        <taxon>Bacteria</taxon>
        <taxon>Pseudomonadati</taxon>
        <taxon>Rhodothermota</taxon>
        <taxon>Rhodothermia</taxon>
        <taxon>Rhodothermales</taxon>
        <taxon>Salisaetaceae</taxon>
        <taxon>Longimonas</taxon>
    </lineage>
</organism>
<feature type="chain" id="PRO_5013608266" description="6-bladed beta-propeller" evidence="1">
    <location>
        <begin position="20"/>
        <end position="334"/>
    </location>
</feature>
<name>A0A2H3P0K0_9BACT</name>
<accession>A0A2H3P0K0</accession>
<comment type="caution">
    <text evidence="2">The sequence shown here is derived from an EMBL/GenBank/DDBJ whole genome shotgun (WGS) entry which is preliminary data.</text>
</comment>
<dbReference type="OrthoDB" id="791543at2"/>
<dbReference type="PANTHER" id="PTHR24104">
    <property type="entry name" value="E3 UBIQUITIN-PROTEIN LIGASE NHLRC1-RELATED"/>
    <property type="match status" value="1"/>
</dbReference>
<reference evidence="2 3" key="1">
    <citation type="submission" date="2017-10" db="EMBL/GenBank/DDBJ databases">
        <title>Draft genome of Longimonas halophila.</title>
        <authorList>
            <person name="Goh K.M."/>
            <person name="Shamsir M.S."/>
            <person name="Lim S.W."/>
        </authorList>
    </citation>
    <scope>NUCLEOTIDE SEQUENCE [LARGE SCALE GENOMIC DNA]</scope>
    <source>
        <strain evidence="2 3">KCTC 42399</strain>
    </source>
</reference>
<evidence type="ECO:0000313" key="3">
    <source>
        <dbReference type="Proteomes" id="UP000221024"/>
    </source>
</evidence>
<dbReference type="InterPro" id="IPR011042">
    <property type="entry name" value="6-blade_b-propeller_TolB-like"/>
</dbReference>
<dbReference type="GO" id="GO:0043161">
    <property type="term" value="P:proteasome-mediated ubiquitin-dependent protein catabolic process"/>
    <property type="evidence" value="ECO:0007669"/>
    <property type="project" value="TreeGrafter"/>
</dbReference>
<dbReference type="Gene3D" id="2.120.10.30">
    <property type="entry name" value="TolB, C-terminal domain"/>
    <property type="match status" value="1"/>
</dbReference>
<gene>
    <name evidence="2" type="ORF">CRI93_03765</name>
</gene>
<dbReference type="Proteomes" id="UP000221024">
    <property type="component" value="Unassembled WGS sequence"/>
</dbReference>
<keyword evidence="3" id="KW-1185">Reference proteome</keyword>
<dbReference type="GO" id="GO:0000209">
    <property type="term" value="P:protein polyubiquitination"/>
    <property type="evidence" value="ECO:0007669"/>
    <property type="project" value="TreeGrafter"/>
</dbReference>
<dbReference type="AlphaFoldDB" id="A0A2H3P0K0"/>
<proteinExistence type="predicted"/>
<feature type="signal peptide" evidence="1">
    <location>
        <begin position="1"/>
        <end position="19"/>
    </location>
</feature>